<gene>
    <name evidence="2" type="ORF">NDU88_006584</name>
</gene>
<keyword evidence="3" id="KW-1185">Reference proteome</keyword>
<protein>
    <submittedName>
        <fullName evidence="2">Uncharacterized protein</fullName>
    </submittedName>
</protein>
<evidence type="ECO:0000313" key="2">
    <source>
        <dbReference type="EMBL" id="KAJ1128205.1"/>
    </source>
</evidence>
<dbReference type="AlphaFoldDB" id="A0AAV7PJ89"/>
<name>A0AAV7PJ89_PLEWA</name>
<accession>A0AAV7PJ89</accession>
<feature type="compositionally biased region" description="Basic and acidic residues" evidence="1">
    <location>
        <begin position="85"/>
        <end position="99"/>
    </location>
</feature>
<feature type="region of interest" description="Disordered" evidence="1">
    <location>
        <begin position="1"/>
        <end position="41"/>
    </location>
</feature>
<evidence type="ECO:0000256" key="1">
    <source>
        <dbReference type="SAM" id="MobiDB-lite"/>
    </source>
</evidence>
<dbReference type="Proteomes" id="UP001066276">
    <property type="component" value="Chromosome 7"/>
</dbReference>
<proteinExistence type="predicted"/>
<evidence type="ECO:0000313" key="3">
    <source>
        <dbReference type="Proteomes" id="UP001066276"/>
    </source>
</evidence>
<comment type="caution">
    <text evidence="2">The sequence shown here is derived from an EMBL/GenBank/DDBJ whole genome shotgun (WGS) entry which is preliminary data.</text>
</comment>
<reference evidence="2" key="1">
    <citation type="journal article" date="2022" name="bioRxiv">
        <title>Sequencing and chromosome-scale assembly of the giantPleurodeles waltlgenome.</title>
        <authorList>
            <person name="Brown T."/>
            <person name="Elewa A."/>
            <person name="Iarovenko S."/>
            <person name="Subramanian E."/>
            <person name="Araus A.J."/>
            <person name="Petzold A."/>
            <person name="Susuki M."/>
            <person name="Suzuki K.-i.T."/>
            <person name="Hayashi T."/>
            <person name="Toyoda A."/>
            <person name="Oliveira C."/>
            <person name="Osipova E."/>
            <person name="Leigh N.D."/>
            <person name="Simon A."/>
            <person name="Yun M.H."/>
        </authorList>
    </citation>
    <scope>NUCLEOTIDE SEQUENCE</scope>
    <source>
        <strain evidence="2">20211129_DDA</strain>
        <tissue evidence="2">Liver</tissue>
    </source>
</reference>
<sequence length="122" mass="13596">MERARFKTSGSPLPVFHQAPRSSGRSGSFSRRERGLGSPGPCRMHCRVSALFSGPPVYCFLSTGARQSPREQRNLRRHRATFALDSRKQRRADDAKPESLLHSSCSSSFLASTISDPFIRES</sequence>
<feature type="region of interest" description="Disordered" evidence="1">
    <location>
        <begin position="64"/>
        <end position="107"/>
    </location>
</feature>
<organism evidence="2 3">
    <name type="scientific">Pleurodeles waltl</name>
    <name type="common">Iberian ribbed newt</name>
    <dbReference type="NCBI Taxonomy" id="8319"/>
    <lineage>
        <taxon>Eukaryota</taxon>
        <taxon>Metazoa</taxon>
        <taxon>Chordata</taxon>
        <taxon>Craniata</taxon>
        <taxon>Vertebrata</taxon>
        <taxon>Euteleostomi</taxon>
        <taxon>Amphibia</taxon>
        <taxon>Batrachia</taxon>
        <taxon>Caudata</taxon>
        <taxon>Salamandroidea</taxon>
        <taxon>Salamandridae</taxon>
        <taxon>Pleurodelinae</taxon>
        <taxon>Pleurodeles</taxon>
    </lineage>
</organism>
<dbReference type="EMBL" id="JANPWB010000011">
    <property type="protein sequence ID" value="KAJ1128205.1"/>
    <property type="molecule type" value="Genomic_DNA"/>
</dbReference>